<feature type="region of interest" description="Disordered" evidence="1">
    <location>
        <begin position="136"/>
        <end position="159"/>
    </location>
</feature>
<dbReference type="InterPro" id="IPR050437">
    <property type="entry name" value="Ribos_protein_bS1-like"/>
</dbReference>
<reference evidence="4 5" key="1">
    <citation type="submission" date="2017-12" db="EMBL/GenBank/DDBJ databases">
        <title>Phylogenetic diversity of female urinary microbiome.</title>
        <authorList>
            <person name="Thomas-White K."/>
            <person name="Wolfe A.J."/>
        </authorList>
    </citation>
    <scope>NUCLEOTIDE SEQUENCE [LARGE SCALE GENOMIC DNA]</scope>
    <source>
        <strain evidence="4 5">UMB0004</strain>
    </source>
</reference>
<dbReference type="AlphaFoldDB" id="A0A0J6TP78"/>
<sequence>MAVEVGTKVAGKVTGITKFGAFVELGDGKTGLVHISEVSDAYVKDIHDVLHVGEPVTVKVLSIQDGKIGLSIRKAVDKPQQRENDHHHENRHASAPHAGNNRFQGGARNSGNRFGHKAQPVKGDFDAMMSGYLKESEDRLSVLRRNTEGKRGGRGGRRS</sequence>
<dbReference type="Gene3D" id="2.40.50.140">
    <property type="entry name" value="Nucleic acid-binding proteins"/>
    <property type="match status" value="1"/>
</dbReference>
<feature type="region of interest" description="Disordered" evidence="1">
    <location>
        <begin position="77"/>
        <end position="122"/>
    </location>
</feature>
<organism evidence="3 6">
    <name type="scientific">Lacticaseibacillus rhamnosus</name>
    <name type="common">Lactobacillus rhamnosus</name>
    <dbReference type="NCBI Taxonomy" id="47715"/>
    <lineage>
        <taxon>Bacteria</taxon>
        <taxon>Bacillati</taxon>
        <taxon>Bacillota</taxon>
        <taxon>Bacilli</taxon>
        <taxon>Lactobacillales</taxon>
        <taxon>Lactobacillaceae</taxon>
        <taxon>Lacticaseibacillus</taxon>
    </lineage>
</organism>
<evidence type="ECO:0000313" key="3">
    <source>
        <dbReference type="EMBL" id="NVO88170.1"/>
    </source>
</evidence>
<feature type="domain" description="S1 motif" evidence="2">
    <location>
        <begin position="6"/>
        <end position="73"/>
    </location>
</feature>
<dbReference type="Pfam" id="PF00575">
    <property type="entry name" value="S1"/>
    <property type="match status" value="1"/>
</dbReference>
<dbReference type="InterPro" id="IPR012340">
    <property type="entry name" value="NA-bd_OB-fold"/>
</dbReference>
<dbReference type="Proteomes" id="UP000234212">
    <property type="component" value="Unassembled WGS sequence"/>
</dbReference>
<dbReference type="NCBIfam" id="NF006363">
    <property type="entry name" value="PRK08582.1"/>
    <property type="match status" value="1"/>
</dbReference>
<dbReference type="InterPro" id="IPR003029">
    <property type="entry name" value="S1_domain"/>
</dbReference>
<dbReference type="EMBL" id="JABXWP010000008">
    <property type="protein sequence ID" value="NVO88170.1"/>
    <property type="molecule type" value="Genomic_DNA"/>
</dbReference>
<evidence type="ECO:0000313" key="5">
    <source>
        <dbReference type="Proteomes" id="UP000234212"/>
    </source>
</evidence>
<dbReference type="GO" id="GO:0003735">
    <property type="term" value="F:structural constituent of ribosome"/>
    <property type="evidence" value="ECO:0007669"/>
    <property type="project" value="TreeGrafter"/>
</dbReference>
<dbReference type="OrthoDB" id="9810507at2"/>
<reference evidence="3 6" key="2">
    <citation type="submission" date="2020-06" db="EMBL/GenBank/DDBJ databases">
        <title>Lactobacillus rhamnosus QC,genome.</title>
        <authorList>
            <person name="Yi H."/>
            <person name="Jin M."/>
        </authorList>
    </citation>
    <scope>NUCLEOTIDE SEQUENCE [LARGE SCALE GENOMIC DNA]</scope>
    <source>
        <strain evidence="3 6">QC</strain>
    </source>
</reference>
<dbReference type="PANTHER" id="PTHR10724">
    <property type="entry name" value="30S RIBOSOMAL PROTEIN S1"/>
    <property type="match status" value="1"/>
</dbReference>
<gene>
    <name evidence="4" type="ORF">CYJ91_10365</name>
    <name evidence="3" type="ORF">HWN39_06600</name>
</gene>
<dbReference type="GO" id="GO:0006412">
    <property type="term" value="P:translation"/>
    <property type="evidence" value="ECO:0007669"/>
    <property type="project" value="TreeGrafter"/>
</dbReference>
<evidence type="ECO:0000313" key="4">
    <source>
        <dbReference type="EMBL" id="PLA56076.1"/>
    </source>
</evidence>
<evidence type="ECO:0000256" key="1">
    <source>
        <dbReference type="SAM" id="MobiDB-lite"/>
    </source>
</evidence>
<feature type="compositionally biased region" description="Basic and acidic residues" evidence="1">
    <location>
        <begin position="136"/>
        <end position="151"/>
    </location>
</feature>
<evidence type="ECO:0000259" key="2">
    <source>
        <dbReference type="PROSITE" id="PS50126"/>
    </source>
</evidence>
<protein>
    <submittedName>
        <fullName evidence="3 4">RNA-binding protein</fullName>
    </submittedName>
</protein>
<evidence type="ECO:0000313" key="6">
    <source>
        <dbReference type="Proteomes" id="UP000542889"/>
    </source>
</evidence>
<dbReference type="PANTHER" id="PTHR10724:SF10">
    <property type="entry name" value="S1 RNA-BINDING DOMAIN-CONTAINING PROTEIN 1"/>
    <property type="match status" value="1"/>
</dbReference>
<dbReference type="PROSITE" id="PS50126">
    <property type="entry name" value="S1"/>
    <property type="match status" value="1"/>
</dbReference>
<dbReference type="eggNOG" id="COG1098">
    <property type="taxonomic scope" value="Bacteria"/>
</dbReference>
<proteinExistence type="predicted"/>
<accession>A0A0J6TP78</accession>
<feature type="compositionally biased region" description="Basic and acidic residues" evidence="1">
    <location>
        <begin position="77"/>
        <end position="92"/>
    </location>
</feature>
<name>A0A0J6TP78_LACRH</name>
<dbReference type="SUPFAM" id="SSF50249">
    <property type="entry name" value="Nucleic acid-binding proteins"/>
    <property type="match status" value="1"/>
</dbReference>
<feature type="compositionally biased region" description="Polar residues" evidence="1">
    <location>
        <begin position="101"/>
        <end position="112"/>
    </location>
</feature>
<comment type="caution">
    <text evidence="3">The sequence shown here is derived from an EMBL/GenBank/DDBJ whole genome shotgun (WGS) entry which is preliminary data.</text>
</comment>
<dbReference type="STRING" id="47715.AWJ15_07965"/>
<dbReference type="RefSeq" id="WP_005711034.1">
    <property type="nucleotide sequence ID" value="NZ_BSWG01000023.1"/>
</dbReference>
<dbReference type="SMART" id="SM00316">
    <property type="entry name" value="S1"/>
    <property type="match status" value="1"/>
</dbReference>
<dbReference type="Proteomes" id="UP000542889">
    <property type="component" value="Unassembled WGS sequence"/>
</dbReference>
<dbReference type="GeneID" id="69830211"/>
<dbReference type="EMBL" id="PKJX01000005">
    <property type="protein sequence ID" value="PLA56076.1"/>
    <property type="molecule type" value="Genomic_DNA"/>
</dbReference>
<dbReference type="GO" id="GO:0003729">
    <property type="term" value="F:mRNA binding"/>
    <property type="evidence" value="ECO:0007669"/>
    <property type="project" value="TreeGrafter"/>
</dbReference>